<keyword evidence="5" id="KW-0997">Cell inner membrane</keyword>
<keyword evidence="3" id="KW-0813">Transport</keyword>
<evidence type="ECO:0000313" key="12">
    <source>
        <dbReference type="Proteomes" id="UP000623842"/>
    </source>
</evidence>
<reference evidence="11" key="2">
    <citation type="submission" date="2020-09" db="EMBL/GenBank/DDBJ databases">
        <authorList>
            <person name="Sun Q."/>
            <person name="Kim S."/>
        </authorList>
    </citation>
    <scope>NUCLEOTIDE SEQUENCE</scope>
    <source>
        <strain evidence="11">KCTC 42731</strain>
    </source>
</reference>
<comment type="subcellular location">
    <subcellularLocation>
        <location evidence="1">Cell inner membrane</location>
        <topology evidence="1">Single-pass membrane protein</topology>
    </subcellularLocation>
</comment>
<dbReference type="SUPFAM" id="SSF103054">
    <property type="entry name" value="General secretion pathway protein M, EpsM"/>
    <property type="match status" value="1"/>
</dbReference>
<dbReference type="RefSeq" id="WP_189773707.1">
    <property type="nucleotide sequence ID" value="NZ_BNCK01000010.1"/>
</dbReference>
<gene>
    <name evidence="11" type="primary">gspM</name>
    <name evidence="11" type="ORF">GCM10017161_36650</name>
</gene>
<reference evidence="11" key="1">
    <citation type="journal article" date="2014" name="Int. J. Syst. Evol. Microbiol.">
        <title>Complete genome sequence of Corynebacterium casei LMG S-19264T (=DSM 44701T), isolated from a smear-ripened cheese.</title>
        <authorList>
            <consortium name="US DOE Joint Genome Institute (JGI-PGF)"/>
            <person name="Walter F."/>
            <person name="Albersmeier A."/>
            <person name="Kalinowski J."/>
            <person name="Ruckert C."/>
        </authorList>
    </citation>
    <scope>NUCLEOTIDE SEQUENCE</scope>
    <source>
        <strain evidence="11">KCTC 42731</strain>
    </source>
</reference>
<evidence type="ECO:0000256" key="2">
    <source>
        <dbReference type="ARBA" id="ARBA00010637"/>
    </source>
</evidence>
<dbReference type="AlphaFoldDB" id="A0A919BQ06"/>
<keyword evidence="8 10" id="KW-1133">Transmembrane helix</keyword>
<dbReference type="Proteomes" id="UP000623842">
    <property type="component" value="Unassembled WGS sequence"/>
</dbReference>
<comment type="caution">
    <text evidence="11">The sequence shown here is derived from an EMBL/GenBank/DDBJ whole genome shotgun (WGS) entry which is preliminary data.</text>
</comment>
<evidence type="ECO:0000256" key="4">
    <source>
        <dbReference type="ARBA" id="ARBA00022475"/>
    </source>
</evidence>
<evidence type="ECO:0000256" key="9">
    <source>
        <dbReference type="ARBA" id="ARBA00023136"/>
    </source>
</evidence>
<keyword evidence="4" id="KW-1003">Cell membrane</keyword>
<keyword evidence="7" id="KW-0653">Protein transport</keyword>
<keyword evidence="6 10" id="KW-0812">Transmembrane</keyword>
<keyword evidence="9 10" id="KW-0472">Membrane</keyword>
<organism evidence="11 12">
    <name type="scientific">Thalassotalea marina</name>
    <dbReference type="NCBI Taxonomy" id="1673741"/>
    <lineage>
        <taxon>Bacteria</taxon>
        <taxon>Pseudomonadati</taxon>
        <taxon>Pseudomonadota</taxon>
        <taxon>Gammaproteobacteria</taxon>
        <taxon>Alteromonadales</taxon>
        <taxon>Colwelliaceae</taxon>
        <taxon>Thalassotalea</taxon>
    </lineage>
</organism>
<dbReference type="EMBL" id="BNCK01000010">
    <property type="protein sequence ID" value="GHG03946.1"/>
    <property type="molecule type" value="Genomic_DNA"/>
</dbReference>
<dbReference type="InterPro" id="IPR023229">
    <property type="entry name" value="T2SS_M_periplasmic_sf"/>
</dbReference>
<evidence type="ECO:0000313" key="11">
    <source>
        <dbReference type="EMBL" id="GHG03946.1"/>
    </source>
</evidence>
<dbReference type="GO" id="GO:0015627">
    <property type="term" value="C:type II protein secretion system complex"/>
    <property type="evidence" value="ECO:0007669"/>
    <property type="project" value="InterPro"/>
</dbReference>
<proteinExistence type="inferred from homology"/>
<dbReference type="GO" id="GO:0005886">
    <property type="term" value="C:plasma membrane"/>
    <property type="evidence" value="ECO:0007669"/>
    <property type="project" value="UniProtKB-SubCell"/>
</dbReference>
<evidence type="ECO:0000256" key="8">
    <source>
        <dbReference type="ARBA" id="ARBA00022989"/>
    </source>
</evidence>
<keyword evidence="12" id="KW-1185">Reference proteome</keyword>
<dbReference type="GO" id="GO:0015628">
    <property type="term" value="P:protein secretion by the type II secretion system"/>
    <property type="evidence" value="ECO:0007669"/>
    <property type="project" value="InterPro"/>
</dbReference>
<dbReference type="PIRSF" id="PIRSF006291">
    <property type="entry name" value="GspM"/>
    <property type="match status" value="1"/>
</dbReference>
<protein>
    <submittedName>
        <fullName evidence="11">Type II secretion system protein M</fullName>
    </submittedName>
</protein>
<accession>A0A919BQ06</accession>
<evidence type="ECO:0000256" key="5">
    <source>
        <dbReference type="ARBA" id="ARBA00022519"/>
    </source>
</evidence>
<name>A0A919BQ06_9GAMM</name>
<comment type="similarity">
    <text evidence="2">Belongs to the GSP M family.</text>
</comment>
<dbReference type="Gene3D" id="3.30.1360.100">
    <property type="entry name" value="General secretion pathway protein M, EpsM"/>
    <property type="match status" value="1"/>
</dbReference>
<sequence>MKQWWQNLQTREQQLVLVMLPFVVIFMFYQLIWSPLNEAIAAADKKLSRQQELATWVNTETARLKASTGGQAKGWTGSLSSAINRSARQRNITISRVQPQGSDVQVWIDNIEFNRLLDWFSVLANEQGIYVKSVDLTQGNAAGEVVVKRLQLGS</sequence>
<evidence type="ECO:0000256" key="6">
    <source>
        <dbReference type="ARBA" id="ARBA00022692"/>
    </source>
</evidence>
<dbReference type="Pfam" id="PF04612">
    <property type="entry name" value="T2SSM"/>
    <property type="match status" value="1"/>
</dbReference>
<evidence type="ECO:0000256" key="7">
    <source>
        <dbReference type="ARBA" id="ARBA00022927"/>
    </source>
</evidence>
<evidence type="ECO:0000256" key="1">
    <source>
        <dbReference type="ARBA" id="ARBA00004377"/>
    </source>
</evidence>
<dbReference type="InterPro" id="IPR007690">
    <property type="entry name" value="T2SS_GspM"/>
</dbReference>
<feature type="transmembrane region" description="Helical" evidence="10">
    <location>
        <begin position="15"/>
        <end position="33"/>
    </location>
</feature>
<evidence type="ECO:0000256" key="10">
    <source>
        <dbReference type="SAM" id="Phobius"/>
    </source>
</evidence>
<evidence type="ECO:0000256" key="3">
    <source>
        <dbReference type="ARBA" id="ARBA00022448"/>
    </source>
</evidence>